<keyword evidence="2" id="KW-1133">Transmembrane helix</keyword>
<sequence>MIAWRKITIEMPLLAFAMLGLHAKKCSDNEFELPDLISGSICCPFCDKGRYVDVNCTKHDHKFIGVTCRRCTECAEGLQIAPCTMFSDTQCAVTDPPPFKFISVETLPPTISPELVLTHTALYATATVVFVMIIAAVMYKWFTRQSIPRDPAEEPFKIMI</sequence>
<feature type="domain" description="TNFR-Cys" evidence="4">
    <location>
        <begin position="45"/>
        <end position="91"/>
    </location>
</feature>
<evidence type="ECO:0000256" key="2">
    <source>
        <dbReference type="SAM" id="Phobius"/>
    </source>
</evidence>
<evidence type="ECO:0000259" key="4">
    <source>
        <dbReference type="PROSITE" id="PS50050"/>
    </source>
</evidence>
<evidence type="ECO:0000313" key="5">
    <source>
        <dbReference type="EMBL" id="KAF4093795.1"/>
    </source>
</evidence>
<dbReference type="Proteomes" id="UP000593565">
    <property type="component" value="Unassembled WGS sequence"/>
</dbReference>
<dbReference type="InterPro" id="IPR001368">
    <property type="entry name" value="TNFR/NGFR_Cys_rich_reg"/>
</dbReference>
<accession>A0A7J6BFA1</accession>
<protein>
    <recommendedName>
        <fullName evidence="4">TNFR-Cys domain-containing protein</fullName>
    </recommendedName>
</protein>
<name>A0A7J6BFA1_AMEME</name>
<keyword evidence="2" id="KW-0812">Transmembrane</keyword>
<gene>
    <name evidence="5" type="ORF">AMELA_G00005760</name>
</gene>
<dbReference type="AlphaFoldDB" id="A0A7J6BFA1"/>
<evidence type="ECO:0000256" key="1">
    <source>
        <dbReference type="PROSITE-ProRule" id="PRU00206"/>
    </source>
</evidence>
<reference evidence="5 6" key="1">
    <citation type="submission" date="2020-02" db="EMBL/GenBank/DDBJ databases">
        <title>A chromosome-scale genome assembly of the black bullhead catfish (Ameiurus melas).</title>
        <authorList>
            <person name="Wen M."/>
            <person name="Zham M."/>
            <person name="Cabau C."/>
            <person name="Klopp C."/>
            <person name="Donnadieu C."/>
            <person name="Roques C."/>
            <person name="Bouchez O."/>
            <person name="Lampietro C."/>
            <person name="Jouanno E."/>
            <person name="Herpin A."/>
            <person name="Louis A."/>
            <person name="Berthelot C."/>
            <person name="Parey E."/>
            <person name="Roest-Crollius H."/>
            <person name="Braasch I."/>
            <person name="Postlethwait J."/>
            <person name="Robinson-Rechavi M."/>
            <person name="Echchiki A."/>
            <person name="Begum T."/>
            <person name="Montfort J."/>
            <person name="Schartl M."/>
            <person name="Bobe J."/>
            <person name="Guiguen Y."/>
        </authorList>
    </citation>
    <scope>NUCLEOTIDE SEQUENCE [LARGE SCALE GENOMIC DNA]</scope>
    <source>
        <strain evidence="5">M_S1</strain>
        <tissue evidence="5">Blood</tissue>
    </source>
</reference>
<organism evidence="5 6">
    <name type="scientific">Ameiurus melas</name>
    <name type="common">Black bullhead</name>
    <name type="synonym">Silurus melas</name>
    <dbReference type="NCBI Taxonomy" id="219545"/>
    <lineage>
        <taxon>Eukaryota</taxon>
        <taxon>Metazoa</taxon>
        <taxon>Chordata</taxon>
        <taxon>Craniata</taxon>
        <taxon>Vertebrata</taxon>
        <taxon>Euteleostomi</taxon>
        <taxon>Actinopterygii</taxon>
        <taxon>Neopterygii</taxon>
        <taxon>Teleostei</taxon>
        <taxon>Ostariophysi</taxon>
        <taxon>Siluriformes</taxon>
        <taxon>Ictaluridae</taxon>
        <taxon>Ameiurus</taxon>
    </lineage>
</organism>
<dbReference type="EMBL" id="JAAGNN010000001">
    <property type="protein sequence ID" value="KAF4093795.1"/>
    <property type="molecule type" value="Genomic_DNA"/>
</dbReference>
<feature type="repeat" description="TNFR-Cys" evidence="1">
    <location>
        <begin position="45"/>
        <end position="91"/>
    </location>
</feature>
<evidence type="ECO:0000256" key="3">
    <source>
        <dbReference type="SAM" id="SignalP"/>
    </source>
</evidence>
<evidence type="ECO:0000313" key="6">
    <source>
        <dbReference type="Proteomes" id="UP000593565"/>
    </source>
</evidence>
<dbReference type="PROSITE" id="PS00652">
    <property type="entry name" value="TNFR_NGFR_1"/>
    <property type="match status" value="1"/>
</dbReference>
<feature type="transmembrane region" description="Helical" evidence="2">
    <location>
        <begin position="121"/>
        <end position="139"/>
    </location>
</feature>
<keyword evidence="2" id="KW-0472">Membrane</keyword>
<comment type="caution">
    <text evidence="5">The sequence shown here is derived from an EMBL/GenBank/DDBJ whole genome shotgun (WGS) entry which is preliminary data.</text>
</comment>
<feature type="signal peptide" evidence="3">
    <location>
        <begin position="1"/>
        <end position="23"/>
    </location>
</feature>
<keyword evidence="3" id="KW-0732">Signal</keyword>
<dbReference type="Pfam" id="PF00020">
    <property type="entry name" value="TNFR_c6"/>
    <property type="match status" value="1"/>
</dbReference>
<feature type="chain" id="PRO_5029867084" description="TNFR-Cys domain-containing protein" evidence="3">
    <location>
        <begin position="24"/>
        <end position="160"/>
    </location>
</feature>
<dbReference type="PROSITE" id="PS50050">
    <property type="entry name" value="TNFR_NGFR_2"/>
    <property type="match status" value="1"/>
</dbReference>
<comment type="caution">
    <text evidence="1">Lacks conserved residue(s) required for the propagation of feature annotation.</text>
</comment>
<proteinExistence type="predicted"/>
<keyword evidence="6" id="KW-1185">Reference proteome</keyword>